<dbReference type="EMBL" id="JAELUR010000014">
    <property type="protein sequence ID" value="KAG7424069.1"/>
    <property type="molecule type" value="Genomic_DNA"/>
</dbReference>
<comment type="caution">
    <text evidence="1">The sequence shown here is derived from an EMBL/GenBank/DDBJ whole genome shotgun (WGS) entry which is preliminary data.</text>
</comment>
<gene>
    <name evidence="1" type="ORF">Forpi1262_v015050</name>
</gene>
<organism evidence="1 2">
    <name type="scientific">Fusarium oxysporum f. sp. raphani</name>
    <dbReference type="NCBI Taxonomy" id="96318"/>
    <lineage>
        <taxon>Eukaryota</taxon>
        <taxon>Fungi</taxon>
        <taxon>Dikarya</taxon>
        <taxon>Ascomycota</taxon>
        <taxon>Pezizomycotina</taxon>
        <taxon>Sordariomycetes</taxon>
        <taxon>Hypocreomycetidae</taxon>
        <taxon>Hypocreales</taxon>
        <taxon>Nectriaceae</taxon>
        <taxon>Fusarium</taxon>
        <taxon>Fusarium oxysporum species complex</taxon>
    </lineage>
</organism>
<dbReference type="Proteomes" id="UP000693942">
    <property type="component" value="Unassembled WGS sequence"/>
</dbReference>
<protein>
    <submittedName>
        <fullName evidence="1">Uncharacterized protein</fullName>
    </submittedName>
</protein>
<reference evidence="1" key="1">
    <citation type="submission" date="2021-04" db="EMBL/GenBank/DDBJ databases">
        <title>First draft genome resource for Brassicaceae pathogens Fusarium oxysporum f. sp. raphani and Fusarium oxysporum f. sp. rapae.</title>
        <authorList>
            <person name="Asai S."/>
        </authorList>
    </citation>
    <scope>NUCLEOTIDE SEQUENCE</scope>
    <source>
        <strain evidence="1">Tf1262</strain>
    </source>
</reference>
<dbReference type="AlphaFoldDB" id="A0A8J5U2J2"/>
<proteinExistence type="predicted"/>
<accession>A0A8J5U2J2</accession>
<sequence>MERAANAVSKLKAQGKRVLIFVKEESTATTLNEMMRAHGLNSHEVATIWKRAECGFIVCNFNDADHPTHAVITTFATLKIPGPRFYGACHRGIVLEMADDLEDVLRATRALTSIGQTQQVEWTNYYVQETLDMVQDLAVSRKAVLRLFLNPAMYPEITGDLRGILAFHEVALSMGHAASLFYSAVAKLLKENPGAASKFKKSTMARIAKSWKSGQTLTMDHVNLKLPTIEDGIVLYNYVKDGYKQQL</sequence>
<name>A0A8J5U2J2_FUSOX</name>
<evidence type="ECO:0000313" key="2">
    <source>
        <dbReference type="Proteomes" id="UP000693942"/>
    </source>
</evidence>
<evidence type="ECO:0000313" key="1">
    <source>
        <dbReference type="EMBL" id="KAG7424069.1"/>
    </source>
</evidence>